<dbReference type="SUPFAM" id="SSF51126">
    <property type="entry name" value="Pectin lyase-like"/>
    <property type="match status" value="1"/>
</dbReference>
<dbReference type="GO" id="GO:0016787">
    <property type="term" value="F:hydrolase activity"/>
    <property type="evidence" value="ECO:0007669"/>
    <property type="project" value="UniProtKB-KW"/>
</dbReference>
<accession>A0ABT8WXR4</accession>
<dbReference type="InterPro" id="IPR011050">
    <property type="entry name" value="Pectin_lyase_fold/virulence"/>
</dbReference>
<keyword evidence="2" id="KW-0378">Hydrolase</keyword>
<gene>
    <name evidence="2" type="ORF">Q4Q39_02100</name>
</gene>
<dbReference type="Pfam" id="PF12708">
    <property type="entry name" value="Pect-lyase_RHGA_epim"/>
    <property type="match status" value="1"/>
</dbReference>
<evidence type="ECO:0000313" key="3">
    <source>
        <dbReference type="Proteomes" id="UP001176891"/>
    </source>
</evidence>
<comment type="caution">
    <text evidence="2">The sequence shown here is derived from an EMBL/GenBank/DDBJ whole genome shotgun (WGS) entry which is preliminary data.</text>
</comment>
<reference evidence="2" key="1">
    <citation type="submission" date="2023-07" db="EMBL/GenBank/DDBJ databases">
        <title>Two novel species in the genus Flavivirga.</title>
        <authorList>
            <person name="Kwon K."/>
        </authorList>
    </citation>
    <scope>NUCLEOTIDE SEQUENCE</scope>
    <source>
        <strain evidence="2">KACC 14157</strain>
    </source>
</reference>
<keyword evidence="3" id="KW-1185">Reference proteome</keyword>
<proteinExistence type="predicted"/>
<evidence type="ECO:0000313" key="2">
    <source>
        <dbReference type="EMBL" id="MDO5986184.1"/>
    </source>
</evidence>
<dbReference type="InterPro" id="IPR012334">
    <property type="entry name" value="Pectin_lyas_fold"/>
</dbReference>
<sequence>MKNILTLFTLISTLSFAQKESDFYKDTSSQVSKTVNLVTDYKADGTDTKDDSAQLQKAIDDLTQLKNGGKIIIPEGTFYFSNIEMKSGVHLVVNHKVTISPTTPKGFIFHFGLKSGISAGKTIENVSIRGEGGRFTVDYSMAPNGRKHKMAFATFKNVNNFMIGDFNVLDNNTALSCLTFNSSSYEGNYFRATNGIVRNAHVTNASYGYGLIQAQTGKNILFKNISGEGGITLRLETGAALTVPMHINLDNIYGRNISIKNGHSATAMGSHTRTNGHVDIDGVRAESSLFASMVGIGFANKEQAKLGYTAGRFAPTSTIKNVHAIYGTQAQHKPKNVRQLPCELRTFMSTTLNPDGASYKGPSIAAIKNSDPKITIEDVTYEGFLPSQKIKVNKEFQITCEGNDWKPEKEVKYHDNKKKNKKKKH</sequence>
<dbReference type="EMBL" id="JAUOEM010000001">
    <property type="protein sequence ID" value="MDO5986184.1"/>
    <property type="molecule type" value="Genomic_DNA"/>
</dbReference>
<organism evidence="2 3">
    <name type="scientific">Flavivirga amylovorans</name>
    <dbReference type="NCBI Taxonomy" id="870486"/>
    <lineage>
        <taxon>Bacteria</taxon>
        <taxon>Pseudomonadati</taxon>
        <taxon>Bacteroidota</taxon>
        <taxon>Flavobacteriia</taxon>
        <taxon>Flavobacteriales</taxon>
        <taxon>Flavobacteriaceae</taxon>
        <taxon>Flavivirga</taxon>
    </lineage>
</organism>
<name>A0ABT8WXR4_9FLAO</name>
<feature type="domain" description="Rhamnogalacturonase A/B/Epimerase-like pectate lyase" evidence="1">
    <location>
        <begin position="38"/>
        <end position="269"/>
    </location>
</feature>
<evidence type="ECO:0000259" key="1">
    <source>
        <dbReference type="Pfam" id="PF12708"/>
    </source>
</evidence>
<dbReference type="RefSeq" id="WP_303280705.1">
    <property type="nucleotide sequence ID" value="NZ_BAABCZ010000016.1"/>
</dbReference>
<dbReference type="Gene3D" id="2.160.20.10">
    <property type="entry name" value="Single-stranded right-handed beta-helix, Pectin lyase-like"/>
    <property type="match status" value="1"/>
</dbReference>
<dbReference type="InterPro" id="IPR024535">
    <property type="entry name" value="RHGA/B-epi-like_pectate_lyase"/>
</dbReference>
<protein>
    <submittedName>
        <fullName evidence="2">Glycosyl hydrolase family 28-related protein</fullName>
    </submittedName>
</protein>
<dbReference type="Proteomes" id="UP001176891">
    <property type="component" value="Unassembled WGS sequence"/>
</dbReference>